<proteinExistence type="predicted"/>
<reference evidence="1 2" key="1">
    <citation type="submission" date="2012-04" db="EMBL/GenBank/DDBJ databases">
        <title>The Genome Sequence of Afipia clevelandensis ATCC 49720.</title>
        <authorList>
            <consortium name="The Broad Institute Genome Sequencing Platform"/>
            <person name="Earl A."/>
            <person name="Ward D."/>
            <person name="Feldgarden M."/>
            <person name="Gevers D."/>
            <person name="Huys G."/>
            <person name="Walker B."/>
            <person name="Young S.K."/>
            <person name="Zeng Q."/>
            <person name="Gargeya S."/>
            <person name="Fitzgerald M."/>
            <person name="Haas B."/>
            <person name="Abouelleil A."/>
            <person name="Alvarado L."/>
            <person name="Arachchi H.M."/>
            <person name="Berlin A."/>
            <person name="Chapman S.B."/>
            <person name="Goldberg J."/>
            <person name="Griggs A."/>
            <person name="Gujja S."/>
            <person name="Hansen M."/>
            <person name="Howarth C."/>
            <person name="Imamovic A."/>
            <person name="Larimer J."/>
            <person name="McCowen C."/>
            <person name="Montmayeur A."/>
            <person name="Murphy C."/>
            <person name="Neiman D."/>
            <person name="Pearson M."/>
            <person name="Priest M."/>
            <person name="Roberts A."/>
            <person name="Saif S."/>
            <person name="Shea T."/>
            <person name="Sisk P."/>
            <person name="Sykes S."/>
            <person name="Wortman J."/>
            <person name="Nusbaum C."/>
            <person name="Birren B."/>
        </authorList>
    </citation>
    <scope>NUCLEOTIDE SEQUENCE [LARGE SCALE GENOMIC DNA]</scope>
    <source>
        <strain evidence="1 2">ATCC 49720</strain>
    </source>
</reference>
<protein>
    <recommendedName>
        <fullName evidence="3">PAS domain-containing protein</fullName>
    </recommendedName>
</protein>
<evidence type="ECO:0008006" key="3">
    <source>
        <dbReference type="Google" id="ProtNLM"/>
    </source>
</evidence>
<accession>K8PLF1</accession>
<comment type="caution">
    <text evidence="1">The sequence shown here is derived from an EMBL/GenBank/DDBJ whole genome shotgun (WGS) entry which is preliminary data.</text>
</comment>
<dbReference type="AlphaFoldDB" id="K8PLF1"/>
<dbReference type="Proteomes" id="UP000001095">
    <property type="component" value="Unassembled WGS sequence"/>
</dbReference>
<name>K8PLF1_9BRAD</name>
<dbReference type="RefSeq" id="WP_002711442.1">
    <property type="nucleotide sequence ID" value="NZ_KB375281.1"/>
</dbReference>
<evidence type="ECO:0000313" key="1">
    <source>
        <dbReference type="EMBL" id="EKS42411.1"/>
    </source>
</evidence>
<dbReference type="PATRIC" id="fig|883079.3.peg.596"/>
<dbReference type="OrthoDB" id="8139804at2"/>
<organism evidence="1 2">
    <name type="scientific">Afipia clevelandensis ATCC 49720</name>
    <dbReference type="NCBI Taxonomy" id="883079"/>
    <lineage>
        <taxon>Bacteria</taxon>
        <taxon>Pseudomonadati</taxon>
        <taxon>Pseudomonadota</taxon>
        <taxon>Alphaproteobacteria</taxon>
        <taxon>Hyphomicrobiales</taxon>
        <taxon>Nitrobacteraceae</taxon>
        <taxon>Afipia</taxon>
    </lineage>
</organism>
<dbReference type="EMBL" id="AGWY01000002">
    <property type="protein sequence ID" value="EKS42411.1"/>
    <property type="molecule type" value="Genomic_DNA"/>
</dbReference>
<keyword evidence="2" id="KW-1185">Reference proteome</keyword>
<dbReference type="HOGENOM" id="CLU_091982_0_0_5"/>
<gene>
    <name evidence="1" type="ORF">HMPREF9696_00576</name>
</gene>
<evidence type="ECO:0000313" key="2">
    <source>
        <dbReference type="Proteomes" id="UP000001095"/>
    </source>
</evidence>
<sequence>MEFEGAGPAIVKSIKQRDFLNVWLRLYARHKRLPGFDEYRPERFAEEAADLVTYTVHGTGQHPRFRIESEGTRMANAYGATGQGRYLDEYVGAKLEPIVVPIYLECVRRRLPVYTISKVNDLYGRKVDYERLLLPFSDVAGVTHILASLKTISDDGSFEIRNLMRANDVLPIYQLRSVIDRELYHKLPGRIAPGDTIEFV</sequence>